<accession>A0A9D1E424</accession>
<evidence type="ECO:0000313" key="3">
    <source>
        <dbReference type="EMBL" id="HIR66040.1"/>
    </source>
</evidence>
<feature type="domain" description="HTH cro/C1-type" evidence="2">
    <location>
        <begin position="9"/>
        <end position="63"/>
    </location>
</feature>
<dbReference type="Gene3D" id="1.10.260.40">
    <property type="entry name" value="lambda repressor-like DNA-binding domains"/>
    <property type="match status" value="1"/>
</dbReference>
<organism evidence="3 4">
    <name type="scientific">Candidatus Fimimonas gallinarum</name>
    <dbReference type="NCBI Taxonomy" id="2840821"/>
    <lineage>
        <taxon>Bacteria</taxon>
        <taxon>Pseudomonadati</taxon>
        <taxon>Myxococcota</taxon>
        <taxon>Myxococcia</taxon>
        <taxon>Myxococcales</taxon>
        <taxon>Cystobacterineae</taxon>
        <taxon>Myxococcaceae</taxon>
        <taxon>Myxococcaceae incertae sedis</taxon>
        <taxon>Candidatus Fimimonas</taxon>
    </lineage>
</organism>
<dbReference type="PANTHER" id="PTHR46558:SF13">
    <property type="entry name" value="HTH-TYPE TRANSCRIPTIONAL REGULATOR IMMR"/>
    <property type="match status" value="1"/>
</dbReference>
<dbReference type="Pfam" id="PF01381">
    <property type="entry name" value="HTH_3"/>
    <property type="match status" value="1"/>
</dbReference>
<evidence type="ECO:0000313" key="4">
    <source>
        <dbReference type="Proteomes" id="UP000824200"/>
    </source>
</evidence>
<name>A0A9D1E424_9BACT</name>
<dbReference type="GO" id="GO:0003677">
    <property type="term" value="F:DNA binding"/>
    <property type="evidence" value="ECO:0007669"/>
    <property type="project" value="UniProtKB-KW"/>
</dbReference>
<dbReference type="Proteomes" id="UP000824200">
    <property type="component" value="Unassembled WGS sequence"/>
</dbReference>
<proteinExistence type="predicted"/>
<dbReference type="CDD" id="cd00093">
    <property type="entry name" value="HTH_XRE"/>
    <property type="match status" value="1"/>
</dbReference>
<reference evidence="3" key="2">
    <citation type="journal article" date="2021" name="PeerJ">
        <title>Extensive microbial diversity within the chicken gut microbiome revealed by metagenomics and culture.</title>
        <authorList>
            <person name="Gilroy R."/>
            <person name="Ravi A."/>
            <person name="Getino M."/>
            <person name="Pursley I."/>
            <person name="Horton D.L."/>
            <person name="Alikhan N.F."/>
            <person name="Baker D."/>
            <person name="Gharbi K."/>
            <person name="Hall N."/>
            <person name="Watson M."/>
            <person name="Adriaenssens E.M."/>
            <person name="Foster-Nyarko E."/>
            <person name="Jarju S."/>
            <person name="Secka A."/>
            <person name="Antonio M."/>
            <person name="Oren A."/>
            <person name="Chaudhuri R.R."/>
            <person name="La Ragione R."/>
            <person name="Hildebrand F."/>
            <person name="Pallen M.J."/>
        </authorList>
    </citation>
    <scope>NUCLEOTIDE SEQUENCE</scope>
    <source>
        <strain evidence="3">CHK121-14286</strain>
    </source>
</reference>
<keyword evidence="1" id="KW-0238">DNA-binding</keyword>
<dbReference type="EMBL" id="DVHL01000035">
    <property type="protein sequence ID" value="HIR66040.1"/>
    <property type="molecule type" value="Genomic_DNA"/>
</dbReference>
<dbReference type="InterPro" id="IPR010982">
    <property type="entry name" value="Lambda_DNA-bd_dom_sf"/>
</dbReference>
<dbReference type="InterPro" id="IPR001387">
    <property type="entry name" value="Cro/C1-type_HTH"/>
</dbReference>
<dbReference type="SMART" id="SM00530">
    <property type="entry name" value="HTH_XRE"/>
    <property type="match status" value="1"/>
</dbReference>
<gene>
    <name evidence="3" type="ORF">IAC95_04090</name>
</gene>
<dbReference type="AlphaFoldDB" id="A0A9D1E424"/>
<reference evidence="3" key="1">
    <citation type="submission" date="2020-10" db="EMBL/GenBank/DDBJ databases">
        <authorList>
            <person name="Gilroy R."/>
        </authorList>
    </citation>
    <scope>NUCLEOTIDE SEQUENCE</scope>
    <source>
        <strain evidence="3">CHK121-14286</strain>
    </source>
</reference>
<evidence type="ECO:0000256" key="1">
    <source>
        <dbReference type="ARBA" id="ARBA00023125"/>
    </source>
</evidence>
<comment type="caution">
    <text evidence="3">The sequence shown here is derived from an EMBL/GenBank/DDBJ whole genome shotgun (WGS) entry which is preliminary data.</text>
</comment>
<sequence>MRETFGQRFQRMRKNANLTQEDVATKLNITAQAVSKWENDVSAPDISVLVELSDILGVSLDELLGKERETRVQMSPDKKSIDKMVLKIKVISNDGDKVNVNLPLVIVKSLVTSGAEMPKFNGSDVLSNVDFNQLFALVEQGVVGKIVDVQSSDGDTVEIWVE</sequence>
<dbReference type="PROSITE" id="PS50943">
    <property type="entry name" value="HTH_CROC1"/>
    <property type="match status" value="1"/>
</dbReference>
<dbReference type="PANTHER" id="PTHR46558">
    <property type="entry name" value="TRACRIPTIONAL REGULATORY PROTEIN-RELATED-RELATED"/>
    <property type="match status" value="1"/>
</dbReference>
<evidence type="ECO:0000259" key="2">
    <source>
        <dbReference type="PROSITE" id="PS50943"/>
    </source>
</evidence>
<protein>
    <submittedName>
        <fullName evidence="3">Helix-turn-helix domain-containing protein</fullName>
    </submittedName>
</protein>
<dbReference type="SUPFAM" id="SSF47413">
    <property type="entry name" value="lambda repressor-like DNA-binding domains"/>
    <property type="match status" value="1"/>
</dbReference>